<reference evidence="1 2" key="1">
    <citation type="submission" date="2023-01" db="EMBL/GenBank/DDBJ databases">
        <title>Analysis of 21 Apiospora genomes using comparative genomics revels a genus with tremendous synthesis potential of carbohydrate active enzymes and secondary metabolites.</title>
        <authorList>
            <person name="Sorensen T."/>
        </authorList>
    </citation>
    <scope>NUCLEOTIDE SEQUENCE [LARGE SCALE GENOMIC DNA]</scope>
    <source>
        <strain evidence="1 2">CBS 20057</strain>
    </source>
</reference>
<evidence type="ECO:0000313" key="1">
    <source>
        <dbReference type="EMBL" id="KAK8009536.1"/>
    </source>
</evidence>
<evidence type="ECO:0000313" key="2">
    <source>
        <dbReference type="Proteomes" id="UP001396898"/>
    </source>
</evidence>
<proteinExistence type="predicted"/>
<keyword evidence="2" id="KW-1185">Reference proteome</keyword>
<organism evidence="1 2">
    <name type="scientific">Apiospora marii</name>
    <dbReference type="NCBI Taxonomy" id="335849"/>
    <lineage>
        <taxon>Eukaryota</taxon>
        <taxon>Fungi</taxon>
        <taxon>Dikarya</taxon>
        <taxon>Ascomycota</taxon>
        <taxon>Pezizomycotina</taxon>
        <taxon>Sordariomycetes</taxon>
        <taxon>Xylariomycetidae</taxon>
        <taxon>Amphisphaeriales</taxon>
        <taxon>Apiosporaceae</taxon>
        <taxon>Apiospora</taxon>
    </lineage>
</organism>
<protein>
    <submittedName>
        <fullName evidence="1">Uncharacterized protein</fullName>
    </submittedName>
</protein>
<comment type="caution">
    <text evidence="1">The sequence shown here is derived from an EMBL/GenBank/DDBJ whole genome shotgun (WGS) entry which is preliminary data.</text>
</comment>
<name>A0ABR1RG13_9PEZI</name>
<sequence length="535" mass="60536">MAHQHILITPPSEEAILNHLVEHARAWNAREPQNIGLNGWNFDAEIPLLLNPEEAPFACREPPAVFEAINAQFSAQVHAIFGVLQKYEVLAETEPDLIRQADGLQPAIRVGHQSFDYYPDCPHRAYHTRRLTVQDIDRLPPLRRVRRLRVCRGWTLSDGLGRGSTHMRPASPRVPLDLVTRCPDLRELDCPWLWERLPIAFSSRALRRFARVWEGPWRDSRIEFARGVRDVLPRLPASLAKARLWFWHFDVNGGDADQAEQMPNLVGTLTSSSPSGSEFGGKDPVSLGLRDLGRRLEELDVRALITPDLFATGRDDDEGLTDDNLPSWPRMRHLKVEFHPCAPDGRWYFSGPRGEDPHGAAGGFAITTAAHYPPTDDDGLHECDEGEATHALWAREQEEHELTRWEEDIWDTRAPDMFRTRPIAARIEPLLLAFASSLRRGDMPVLEDAQLFAWLAWRPSKARAQAYKGSEDAPPCLDEVEEDEVEYEFEGHGVTTQFRWGVRYEAPNGGAGNGKVTWQVGEDWRPGTIATKPNA</sequence>
<gene>
    <name evidence="1" type="ORF">PG991_012087</name>
</gene>
<dbReference type="Proteomes" id="UP001396898">
    <property type="component" value="Unassembled WGS sequence"/>
</dbReference>
<accession>A0ABR1RG13</accession>
<dbReference type="EMBL" id="JAQQWI010000016">
    <property type="protein sequence ID" value="KAK8009536.1"/>
    <property type="molecule type" value="Genomic_DNA"/>
</dbReference>